<organism evidence="1 2">
    <name type="scientific">Nocardioides mangrovi</name>
    <dbReference type="NCBI Taxonomy" id="2874580"/>
    <lineage>
        <taxon>Bacteria</taxon>
        <taxon>Bacillati</taxon>
        <taxon>Actinomycetota</taxon>
        <taxon>Actinomycetes</taxon>
        <taxon>Propionibacteriales</taxon>
        <taxon>Nocardioidaceae</taxon>
        <taxon>Nocardioides</taxon>
    </lineage>
</organism>
<name>A0ABS7UFG4_9ACTN</name>
<evidence type="ECO:0000313" key="1">
    <source>
        <dbReference type="EMBL" id="MBZ5739749.1"/>
    </source>
</evidence>
<protein>
    <submittedName>
        <fullName evidence="1">SurA N-terminal domain-containing protein</fullName>
    </submittedName>
</protein>
<dbReference type="Proteomes" id="UP000780875">
    <property type="component" value="Unassembled WGS sequence"/>
</dbReference>
<dbReference type="PROSITE" id="PS51257">
    <property type="entry name" value="PROKAR_LIPOPROTEIN"/>
    <property type="match status" value="1"/>
</dbReference>
<evidence type="ECO:0000313" key="2">
    <source>
        <dbReference type="Proteomes" id="UP000780875"/>
    </source>
</evidence>
<sequence>MTRVPASIGLAVAALVLLTGCGSVPDFSPGVAARVGDQTVSDAQVRDVASVYCPAVAPQLQGQPVPLSQVNARVAGSLTLRSAAEQFADDEGVTADASYQKTIDQADKGGQFKGLTDDQKDAVIEVGGAELYAAAVAKSVGSDGEKLFDQWLTDHDVEINPRYGVALGDGKASLTDTSLSYAVSDTATKAGADSPDATYVGALPATQRCG</sequence>
<proteinExistence type="predicted"/>
<dbReference type="EMBL" id="JAIQZJ010000009">
    <property type="protein sequence ID" value="MBZ5739749.1"/>
    <property type="molecule type" value="Genomic_DNA"/>
</dbReference>
<keyword evidence="2" id="KW-1185">Reference proteome</keyword>
<accession>A0ABS7UFG4</accession>
<gene>
    <name evidence="1" type="ORF">K8U61_16355</name>
</gene>
<dbReference type="RefSeq" id="WP_224124110.1">
    <property type="nucleotide sequence ID" value="NZ_JAIQZJ010000009.1"/>
</dbReference>
<comment type="caution">
    <text evidence="1">The sequence shown here is derived from an EMBL/GenBank/DDBJ whole genome shotgun (WGS) entry which is preliminary data.</text>
</comment>
<reference evidence="1 2" key="1">
    <citation type="submission" date="2021-09" db="EMBL/GenBank/DDBJ databases">
        <title>Whole genome sequence of Nocardioides sp. GBK3QG-3.</title>
        <authorList>
            <person name="Tuo L."/>
        </authorList>
    </citation>
    <scope>NUCLEOTIDE SEQUENCE [LARGE SCALE GENOMIC DNA]</scope>
    <source>
        <strain evidence="1 2">GBK3QG-3</strain>
    </source>
</reference>